<protein>
    <submittedName>
        <fullName evidence="2">Uncharacterized protein</fullName>
    </submittedName>
</protein>
<comment type="caution">
    <text evidence="2">The sequence shown here is derived from an EMBL/GenBank/DDBJ whole genome shotgun (WGS) entry which is preliminary data.</text>
</comment>
<organism evidence="2 3">
    <name type="scientific">Mitosporidium daphniae</name>
    <dbReference type="NCBI Taxonomy" id="1485682"/>
    <lineage>
        <taxon>Eukaryota</taxon>
        <taxon>Fungi</taxon>
        <taxon>Fungi incertae sedis</taxon>
        <taxon>Microsporidia</taxon>
        <taxon>Mitosporidium</taxon>
    </lineage>
</organism>
<gene>
    <name evidence="2" type="ORF">DI09_8p360</name>
</gene>
<reference evidence="2 3" key="1">
    <citation type="submission" date="2014-04" db="EMBL/GenBank/DDBJ databases">
        <title>A new species of microsporidia sheds light on the evolution of extreme parasitism.</title>
        <authorList>
            <person name="Haag K.L."/>
            <person name="James T.Y."/>
            <person name="Larsson R."/>
            <person name="Schaer T.M."/>
            <person name="Refardt D."/>
            <person name="Pombert J.-F."/>
            <person name="Ebert D."/>
        </authorList>
    </citation>
    <scope>NUCLEOTIDE SEQUENCE [LARGE SCALE GENOMIC DNA]</scope>
    <source>
        <strain evidence="2 3">UGP3</strain>
        <tissue evidence="2">Spores</tissue>
    </source>
</reference>
<dbReference type="HOGENOM" id="CLU_1015942_0_0_1"/>
<evidence type="ECO:0000313" key="2">
    <source>
        <dbReference type="EMBL" id="KGG50097.1"/>
    </source>
</evidence>
<keyword evidence="3" id="KW-1185">Reference proteome</keyword>
<sequence length="274" mass="31419">MPQKRRCRLPFWSKRPTFDAIYFIIKIRHFISNLHCQLGLSRLVRSALFYSANRDIAQLDSLMELESRGLISPCQVFTNPHSATSSSDKLFFFKFFRDHYGIKLFSFEGPFPNTNRATINELERANNEKRPCFSNDPVQRLPYWSNLGSKNLCENIKFYKPKGLTSSCVPNDVLADSLNKNSQKEKRELHPTNDRIEQRSFAYGFPAAQKESSFLKNTKAISANRHEQGFSKASRGSNCAHVASNAPRGNHTTVMKPIKYSQQNSAQNDVIKDR</sequence>
<name>A0A098VLW3_9MICR</name>
<dbReference type="RefSeq" id="XP_013236524.1">
    <property type="nucleotide sequence ID" value="XM_013381070.1"/>
</dbReference>
<evidence type="ECO:0000313" key="3">
    <source>
        <dbReference type="Proteomes" id="UP000029725"/>
    </source>
</evidence>
<dbReference type="GeneID" id="25261037"/>
<dbReference type="Proteomes" id="UP000029725">
    <property type="component" value="Unassembled WGS sequence"/>
</dbReference>
<dbReference type="VEuPathDB" id="MicrosporidiaDB:DI09_8p360"/>
<dbReference type="EMBL" id="JMKJ01000601">
    <property type="protein sequence ID" value="KGG50097.1"/>
    <property type="molecule type" value="Genomic_DNA"/>
</dbReference>
<accession>A0A098VLW3</accession>
<feature type="region of interest" description="Disordered" evidence="1">
    <location>
        <begin position="227"/>
        <end position="274"/>
    </location>
</feature>
<evidence type="ECO:0000256" key="1">
    <source>
        <dbReference type="SAM" id="MobiDB-lite"/>
    </source>
</evidence>
<dbReference type="AlphaFoldDB" id="A0A098VLW3"/>
<proteinExistence type="predicted"/>